<proteinExistence type="inferred from homology"/>
<evidence type="ECO:0000313" key="5">
    <source>
        <dbReference type="Proteomes" id="UP001497512"/>
    </source>
</evidence>
<feature type="compositionally biased region" description="Basic residues" evidence="2">
    <location>
        <begin position="82"/>
        <end position="96"/>
    </location>
</feature>
<feature type="region of interest" description="Disordered" evidence="2">
    <location>
        <begin position="1"/>
        <end position="161"/>
    </location>
</feature>
<feature type="compositionally biased region" description="Basic and acidic residues" evidence="2">
    <location>
        <begin position="39"/>
        <end position="52"/>
    </location>
</feature>
<evidence type="ECO:0000259" key="3">
    <source>
        <dbReference type="SMART" id="SM00993"/>
    </source>
</evidence>
<name>A0ABP0TXX1_9BRYO</name>
<feature type="domain" description="Vps72/YL1 C-terminal" evidence="3">
    <location>
        <begin position="279"/>
        <end position="308"/>
    </location>
</feature>
<feature type="region of interest" description="Disordered" evidence="2">
    <location>
        <begin position="313"/>
        <end position="368"/>
    </location>
</feature>
<dbReference type="SMART" id="SM00993">
    <property type="entry name" value="YL1_C"/>
    <property type="match status" value="1"/>
</dbReference>
<keyword evidence="5" id="KW-1185">Reference proteome</keyword>
<evidence type="ECO:0000256" key="2">
    <source>
        <dbReference type="SAM" id="MobiDB-lite"/>
    </source>
</evidence>
<feature type="compositionally biased region" description="Acidic residues" evidence="2">
    <location>
        <begin position="53"/>
        <end position="77"/>
    </location>
</feature>
<dbReference type="PANTHER" id="PTHR13275">
    <property type="entry name" value="YL-1 PROTEIN TRANSCRIPTION FACTOR-LIKE 1"/>
    <property type="match status" value="1"/>
</dbReference>
<reference evidence="4" key="1">
    <citation type="submission" date="2024-02" db="EMBL/GenBank/DDBJ databases">
        <authorList>
            <consortium name="ELIXIR-Norway"/>
            <consortium name="Elixir Norway"/>
        </authorList>
    </citation>
    <scope>NUCLEOTIDE SEQUENCE</scope>
</reference>
<gene>
    <name evidence="4" type="ORF">CSSPTR1EN2_LOCUS8742</name>
</gene>
<comment type="similarity">
    <text evidence="1">Belongs to the VPS72/YL1 family.</text>
</comment>
<feature type="compositionally biased region" description="Low complexity" evidence="2">
    <location>
        <begin position="97"/>
        <end position="120"/>
    </location>
</feature>
<dbReference type="InterPro" id="IPR013272">
    <property type="entry name" value="Vps72/YL1_C"/>
</dbReference>
<organism evidence="4 5">
    <name type="scientific">Sphagnum troendelagicum</name>
    <dbReference type="NCBI Taxonomy" id="128251"/>
    <lineage>
        <taxon>Eukaryota</taxon>
        <taxon>Viridiplantae</taxon>
        <taxon>Streptophyta</taxon>
        <taxon>Embryophyta</taxon>
        <taxon>Bryophyta</taxon>
        <taxon>Sphagnophytina</taxon>
        <taxon>Sphagnopsida</taxon>
        <taxon>Sphagnales</taxon>
        <taxon>Sphagnaceae</taxon>
        <taxon>Sphagnum</taxon>
    </lineage>
</organism>
<evidence type="ECO:0000256" key="1">
    <source>
        <dbReference type="ARBA" id="ARBA00006832"/>
    </source>
</evidence>
<sequence length="540" mass="60022">MMEVAAALQRPARSTRGKRLSKLVDEEVEADEEFWNQDAFKEDDADNEYKEELEFDDEFDSDFDDEEEDSDGGEADEEERHPTRRRKLPPGRKPFKKAASSGTSKKGVSFVEEAAAAAAAGDTPVSLVKPARQIIHQQSPDDKENGETLAVDGDGERTVRKSTRTAVIVKQAEREALRVALQATPRPMKKKKGEEERKMSQEEMLLEAAQTEIQNRQSLEIMLAREEEVKRRAIIHKEIYNGPQIRYISRNGTNIMEFTKVPAVPEIIRAEAKPYPKRAVCVVTGLPARYRDPQTGLPYATKEAFKVIRDRLGKGGQSSQRDSLEKSHQRKRTKVEREKPGPGGRTSVATIKFKKTLKSNTQESTPLDLSHIESSLLEEETHKTLDSNSGSTPEDTIASLTSQPIATMTQNTLPEDKVFRQSPEEEGMSAGPVRFLGPLPKPMVEANEADFILEDLEVSLPSNLESTLSLPMSTITSSIVQAGDLSGENGVRGLHLEHGILDLSSEDQGLPRFSEGYDMSLDVPSHSSLLSLDVSWLQNT</sequence>
<feature type="compositionally biased region" description="Acidic residues" evidence="2">
    <location>
        <begin position="26"/>
        <end position="38"/>
    </location>
</feature>
<dbReference type="PANTHER" id="PTHR13275:SF4">
    <property type="entry name" value="VACUOLAR PROTEIN SORTING-ASSOCIATED PROTEIN 72 HOMOLOG"/>
    <property type="match status" value="1"/>
</dbReference>
<dbReference type="EMBL" id="OZ019907">
    <property type="protein sequence ID" value="CAK9207225.1"/>
    <property type="molecule type" value="Genomic_DNA"/>
</dbReference>
<dbReference type="Pfam" id="PF05764">
    <property type="entry name" value="YL1"/>
    <property type="match status" value="1"/>
</dbReference>
<accession>A0ABP0TXX1</accession>
<protein>
    <recommendedName>
        <fullName evidence="3">Vps72/YL1 C-terminal domain-containing protein</fullName>
    </recommendedName>
</protein>
<dbReference type="InterPro" id="IPR046757">
    <property type="entry name" value="YL1_N"/>
</dbReference>
<dbReference type="Proteomes" id="UP001497512">
    <property type="component" value="Chromosome 15"/>
</dbReference>
<dbReference type="Pfam" id="PF08265">
    <property type="entry name" value="YL1_C"/>
    <property type="match status" value="1"/>
</dbReference>
<evidence type="ECO:0000313" key="4">
    <source>
        <dbReference type="EMBL" id="CAK9207225.1"/>
    </source>
</evidence>